<evidence type="ECO:0000313" key="2">
    <source>
        <dbReference type="EMBL" id="MBC5724641.1"/>
    </source>
</evidence>
<organism evidence="2 3">
    <name type="scientific">Agathobaculum faecis</name>
    <dbReference type="NCBI Taxonomy" id="2763013"/>
    <lineage>
        <taxon>Bacteria</taxon>
        <taxon>Bacillati</taxon>
        <taxon>Bacillota</taxon>
        <taxon>Clostridia</taxon>
        <taxon>Eubacteriales</taxon>
        <taxon>Butyricicoccaceae</taxon>
        <taxon>Agathobaculum</taxon>
    </lineage>
</organism>
<dbReference type="Gene3D" id="2.40.320.10">
    <property type="entry name" value="Hypothetical Protein Pfu-838710-001"/>
    <property type="match status" value="1"/>
</dbReference>
<dbReference type="GO" id="GO:0050355">
    <property type="term" value="F:inorganic triphosphate phosphatase activity"/>
    <property type="evidence" value="ECO:0007669"/>
    <property type="project" value="InterPro"/>
</dbReference>
<proteinExistence type="predicted"/>
<comment type="caution">
    <text evidence="2">The sequence shown here is derived from an EMBL/GenBank/DDBJ whole genome shotgun (WGS) entry which is preliminary data.</text>
</comment>
<dbReference type="InterPro" id="IPR023577">
    <property type="entry name" value="CYTH_domain"/>
</dbReference>
<keyword evidence="3" id="KW-1185">Reference proteome</keyword>
<dbReference type="AlphaFoldDB" id="A0A923LUF8"/>
<accession>A0A923LUF8</accession>
<dbReference type="PROSITE" id="PS51707">
    <property type="entry name" value="CYTH"/>
    <property type="match status" value="1"/>
</dbReference>
<dbReference type="Proteomes" id="UP000606499">
    <property type="component" value="Unassembled WGS sequence"/>
</dbReference>
<evidence type="ECO:0000313" key="3">
    <source>
        <dbReference type="Proteomes" id="UP000606499"/>
    </source>
</evidence>
<gene>
    <name evidence="2" type="ORF">H8S45_04095</name>
</gene>
<dbReference type="SUPFAM" id="SSF55154">
    <property type="entry name" value="CYTH-like phosphatases"/>
    <property type="match status" value="1"/>
</dbReference>
<sequence length="197" mass="22182">MEKEYKWRADEWVLGQALLWASSRIGSQSRTIHMKSQYFDTADGLLRRNDAALRLRRENDRSVCCMKRRNTSTPAGMRAHEEYECDAQTVAEGLSALPDKGAPRALCEQALAARLETICTVDFRRCAILLQQEDTVCELALDEGMLHHNGRSAPLCEIELEWIAGSEEVFHALAADLADYLSLTPEPESKLARAMKL</sequence>
<name>A0A923LUF8_9FIRM</name>
<dbReference type="SMART" id="SM01118">
    <property type="entry name" value="CYTH"/>
    <property type="match status" value="1"/>
</dbReference>
<reference evidence="2" key="1">
    <citation type="submission" date="2020-08" db="EMBL/GenBank/DDBJ databases">
        <title>Genome public.</title>
        <authorList>
            <person name="Liu C."/>
            <person name="Sun Q."/>
        </authorList>
    </citation>
    <scope>NUCLEOTIDE SEQUENCE</scope>
    <source>
        <strain evidence="2">NSJ-28</strain>
    </source>
</reference>
<protein>
    <submittedName>
        <fullName evidence="2">CYTH domain-containing protein</fullName>
    </submittedName>
</protein>
<evidence type="ECO:0000259" key="1">
    <source>
        <dbReference type="PROSITE" id="PS51707"/>
    </source>
</evidence>
<dbReference type="PANTHER" id="PTHR39569:SF1">
    <property type="entry name" value="INORGANIC TRIPHOSPHATASE"/>
    <property type="match status" value="1"/>
</dbReference>
<dbReference type="Pfam" id="PF01928">
    <property type="entry name" value="CYTH"/>
    <property type="match status" value="1"/>
</dbReference>
<feature type="domain" description="CYTH" evidence="1">
    <location>
        <begin position="1"/>
        <end position="197"/>
    </location>
</feature>
<dbReference type="RefSeq" id="WP_054326831.1">
    <property type="nucleotide sequence ID" value="NZ_JACOPL010000003.1"/>
</dbReference>
<dbReference type="InterPro" id="IPR033469">
    <property type="entry name" value="CYTH-like_dom_sf"/>
</dbReference>
<dbReference type="GO" id="GO:0046872">
    <property type="term" value="F:metal ion binding"/>
    <property type="evidence" value="ECO:0007669"/>
    <property type="project" value="TreeGrafter"/>
</dbReference>
<dbReference type="InterPro" id="IPR039013">
    <property type="entry name" value="YgiF"/>
</dbReference>
<dbReference type="EMBL" id="JACOPL010000003">
    <property type="protein sequence ID" value="MBC5724641.1"/>
    <property type="molecule type" value="Genomic_DNA"/>
</dbReference>
<dbReference type="PANTHER" id="PTHR39569">
    <property type="entry name" value="INORGANIC TRIPHOSPHATASE"/>
    <property type="match status" value="1"/>
</dbReference>